<feature type="compositionally biased region" description="Basic and acidic residues" evidence="1">
    <location>
        <begin position="79"/>
        <end position="92"/>
    </location>
</feature>
<name>A0ABD1R6T8_9LAMI</name>
<accession>A0ABD1R6T8</accession>
<sequence>MVIQKDDSSTIEFSYVQPDLETQSFARDDVEPRMIDDNLIQDEKRETSVEDYNPIDDAVEQYDDFIDEYESDEPNLVNDDSKDGANDVHSDNDDVLENYVD</sequence>
<dbReference type="Proteomes" id="UP001604277">
    <property type="component" value="Unassembled WGS sequence"/>
</dbReference>
<evidence type="ECO:0000313" key="2">
    <source>
        <dbReference type="EMBL" id="KAL2484122.1"/>
    </source>
</evidence>
<gene>
    <name evidence="2" type="ORF">Fot_45566</name>
</gene>
<organism evidence="2 3">
    <name type="scientific">Forsythia ovata</name>
    <dbReference type="NCBI Taxonomy" id="205694"/>
    <lineage>
        <taxon>Eukaryota</taxon>
        <taxon>Viridiplantae</taxon>
        <taxon>Streptophyta</taxon>
        <taxon>Embryophyta</taxon>
        <taxon>Tracheophyta</taxon>
        <taxon>Spermatophyta</taxon>
        <taxon>Magnoliopsida</taxon>
        <taxon>eudicotyledons</taxon>
        <taxon>Gunneridae</taxon>
        <taxon>Pentapetalae</taxon>
        <taxon>asterids</taxon>
        <taxon>lamiids</taxon>
        <taxon>Lamiales</taxon>
        <taxon>Oleaceae</taxon>
        <taxon>Forsythieae</taxon>
        <taxon>Forsythia</taxon>
    </lineage>
</organism>
<feature type="region of interest" description="Disordered" evidence="1">
    <location>
        <begin position="71"/>
        <end position="101"/>
    </location>
</feature>
<reference evidence="3" key="1">
    <citation type="submission" date="2024-07" db="EMBL/GenBank/DDBJ databases">
        <title>Two chromosome-level genome assemblies of Korean endemic species Abeliophyllum distichum and Forsythia ovata (Oleaceae).</title>
        <authorList>
            <person name="Jang H."/>
        </authorList>
    </citation>
    <scope>NUCLEOTIDE SEQUENCE [LARGE SCALE GENOMIC DNA]</scope>
</reference>
<evidence type="ECO:0000313" key="3">
    <source>
        <dbReference type="Proteomes" id="UP001604277"/>
    </source>
</evidence>
<protein>
    <submittedName>
        <fullName evidence="2">Uncharacterized protein</fullName>
    </submittedName>
</protein>
<proteinExistence type="predicted"/>
<dbReference type="EMBL" id="JBFOLJ010000013">
    <property type="protein sequence ID" value="KAL2484122.1"/>
    <property type="molecule type" value="Genomic_DNA"/>
</dbReference>
<dbReference type="AlphaFoldDB" id="A0ABD1R6T8"/>
<evidence type="ECO:0000256" key="1">
    <source>
        <dbReference type="SAM" id="MobiDB-lite"/>
    </source>
</evidence>
<comment type="caution">
    <text evidence="2">The sequence shown here is derived from an EMBL/GenBank/DDBJ whole genome shotgun (WGS) entry which is preliminary data.</text>
</comment>
<keyword evidence="3" id="KW-1185">Reference proteome</keyword>